<dbReference type="Proteomes" id="UP000680206">
    <property type="component" value="Unassembled WGS sequence"/>
</dbReference>
<gene>
    <name evidence="2" type="ORF">J4709_50220</name>
</gene>
<accession>A0ABS3S9T4</accession>
<name>A0ABS3S9T4_9ACTN</name>
<evidence type="ECO:0000313" key="3">
    <source>
        <dbReference type="Proteomes" id="UP000680206"/>
    </source>
</evidence>
<evidence type="ECO:0000313" key="2">
    <source>
        <dbReference type="EMBL" id="MBO2465762.1"/>
    </source>
</evidence>
<proteinExistence type="predicted"/>
<protein>
    <submittedName>
        <fullName evidence="2">Uncharacterized protein</fullName>
    </submittedName>
</protein>
<organism evidence="2 3">
    <name type="scientific">Actinomadura violacea</name>
    <dbReference type="NCBI Taxonomy" id="2819934"/>
    <lineage>
        <taxon>Bacteria</taxon>
        <taxon>Bacillati</taxon>
        <taxon>Actinomycetota</taxon>
        <taxon>Actinomycetes</taxon>
        <taxon>Streptosporangiales</taxon>
        <taxon>Thermomonosporaceae</taxon>
        <taxon>Actinomadura</taxon>
    </lineage>
</organism>
<dbReference type="EMBL" id="JAGEPF010000051">
    <property type="protein sequence ID" value="MBO2465762.1"/>
    <property type="molecule type" value="Genomic_DNA"/>
</dbReference>
<sequence>MGAHARATEARYIPSPPDRGSASGPATPIPQRERITFLVHLSKAFAHMEGIVTAFAVIQGYAVLNVIPLGWPGRSVTVGCRYCRDGAWWFYDIRTGQFIRPANEARAAAHGIRIQMEEAAAA</sequence>
<feature type="region of interest" description="Disordered" evidence="1">
    <location>
        <begin position="1"/>
        <end position="29"/>
    </location>
</feature>
<comment type="caution">
    <text evidence="2">The sequence shown here is derived from an EMBL/GenBank/DDBJ whole genome shotgun (WGS) entry which is preliminary data.</text>
</comment>
<evidence type="ECO:0000256" key="1">
    <source>
        <dbReference type="SAM" id="MobiDB-lite"/>
    </source>
</evidence>
<dbReference type="RefSeq" id="WP_208252605.1">
    <property type="nucleotide sequence ID" value="NZ_JAGEPF010000051.1"/>
</dbReference>
<reference evidence="2 3" key="1">
    <citation type="submission" date="2021-03" db="EMBL/GenBank/DDBJ databases">
        <title>Actinomadura violae sp. nov., isolated from lichen in Thailand.</title>
        <authorList>
            <person name="Kanchanasin P."/>
            <person name="Saeng-In P."/>
            <person name="Phongsopitanun W."/>
            <person name="Yuki M."/>
            <person name="Kudo T."/>
            <person name="Ohkuma M."/>
            <person name="Tanasupawat S."/>
        </authorList>
    </citation>
    <scope>NUCLEOTIDE SEQUENCE [LARGE SCALE GENOMIC DNA]</scope>
    <source>
        <strain evidence="2 3">LCR2-06</strain>
    </source>
</reference>
<keyword evidence="3" id="KW-1185">Reference proteome</keyword>